<dbReference type="SUPFAM" id="SSF51215">
    <property type="entry name" value="Regulatory protein AraC"/>
    <property type="match status" value="1"/>
</dbReference>
<evidence type="ECO:0000313" key="6">
    <source>
        <dbReference type="Proteomes" id="UP000092024"/>
    </source>
</evidence>
<sequence>MTYYPDYLTTYPNMDTANPLHISLNSLPGGFRRHRHNFLEFSYVIEGKGSETVNGSRHAMEAGIFTFVLPYQTHELFTDPGETLKLYNCMFSMDLLLEGAGHSSLHGLLEDTATPPYVRLEGDNKIRMRHLVEDMYHEYNGNETWRNAMLQLRLKEILILFDRARRLSRGVEEELMEQRGGKRSSTWSIIAYIHTQYQEELTLSRLSQRFAMSASRISEVIKEATGQTFLQFLHDLRIRHACGLLASTELSVSEVALECGYGSYGTFSRVFRAVKGMAPKEYRTAIGKIQC</sequence>
<dbReference type="SMART" id="SM00342">
    <property type="entry name" value="HTH_ARAC"/>
    <property type="match status" value="1"/>
</dbReference>
<accession>A0A1A5YHM5</accession>
<dbReference type="InterPro" id="IPR014710">
    <property type="entry name" value="RmlC-like_jellyroll"/>
</dbReference>
<feature type="domain" description="HTH araC/xylS-type" evidence="4">
    <location>
        <begin position="187"/>
        <end position="285"/>
    </location>
</feature>
<dbReference type="InterPro" id="IPR037923">
    <property type="entry name" value="HTH-like"/>
</dbReference>
<keyword evidence="1" id="KW-0805">Transcription regulation</keyword>
<dbReference type="EMBL" id="LYPA01000064">
    <property type="protein sequence ID" value="OBR65092.1"/>
    <property type="molecule type" value="Genomic_DNA"/>
</dbReference>
<dbReference type="InterPro" id="IPR003313">
    <property type="entry name" value="AraC-bd"/>
</dbReference>
<dbReference type="Pfam" id="PF02311">
    <property type="entry name" value="AraC_binding"/>
    <property type="match status" value="1"/>
</dbReference>
<gene>
    <name evidence="5" type="ORF">A7K91_05920</name>
</gene>
<dbReference type="PROSITE" id="PS00041">
    <property type="entry name" value="HTH_ARAC_FAMILY_1"/>
    <property type="match status" value="1"/>
</dbReference>
<proteinExistence type="predicted"/>
<evidence type="ECO:0000256" key="3">
    <source>
        <dbReference type="ARBA" id="ARBA00023163"/>
    </source>
</evidence>
<dbReference type="GO" id="GO:0003700">
    <property type="term" value="F:DNA-binding transcription factor activity"/>
    <property type="evidence" value="ECO:0007669"/>
    <property type="project" value="InterPro"/>
</dbReference>
<protein>
    <recommendedName>
        <fullName evidence="4">HTH araC/xylS-type domain-containing protein</fullName>
    </recommendedName>
</protein>
<dbReference type="Gene3D" id="1.10.10.60">
    <property type="entry name" value="Homeodomain-like"/>
    <property type="match status" value="2"/>
</dbReference>
<dbReference type="Gene3D" id="2.60.120.10">
    <property type="entry name" value="Jelly Rolls"/>
    <property type="match status" value="1"/>
</dbReference>
<dbReference type="GO" id="GO:0043565">
    <property type="term" value="F:sequence-specific DNA binding"/>
    <property type="evidence" value="ECO:0007669"/>
    <property type="project" value="InterPro"/>
</dbReference>
<keyword evidence="3" id="KW-0804">Transcription</keyword>
<dbReference type="InterPro" id="IPR018060">
    <property type="entry name" value="HTH_AraC"/>
</dbReference>
<dbReference type="STRING" id="1844972.A7K91_05920"/>
<dbReference type="Proteomes" id="UP000092024">
    <property type="component" value="Unassembled WGS sequence"/>
</dbReference>
<evidence type="ECO:0000259" key="4">
    <source>
        <dbReference type="PROSITE" id="PS01124"/>
    </source>
</evidence>
<dbReference type="PANTHER" id="PTHR43280:SF28">
    <property type="entry name" value="HTH-TYPE TRANSCRIPTIONAL ACTIVATOR RHAS"/>
    <property type="match status" value="1"/>
</dbReference>
<dbReference type="PRINTS" id="PR00032">
    <property type="entry name" value="HTHARAC"/>
</dbReference>
<dbReference type="AlphaFoldDB" id="A0A1A5YHM5"/>
<reference evidence="5 6" key="1">
    <citation type="submission" date="2016-05" db="EMBL/GenBank/DDBJ databases">
        <title>Paenibacillus oryzae. sp. nov., isolated from the rice root.</title>
        <authorList>
            <person name="Zhang J."/>
            <person name="Zhang X."/>
        </authorList>
    </citation>
    <scope>NUCLEOTIDE SEQUENCE [LARGE SCALE GENOMIC DNA]</scope>
    <source>
        <strain evidence="5 6">1DrF-4</strain>
    </source>
</reference>
<dbReference type="Pfam" id="PF12833">
    <property type="entry name" value="HTH_18"/>
    <property type="match status" value="1"/>
</dbReference>
<evidence type="ECO:0000313" key="5">
    <source>
        <dbReference type="EMBL" id="OBR65092.1"/>
    </source>
</evidence>
<keyword evidence="6" id="KW-1185">Reference proteome</keyword>
<comment type="caution">
    <text evidence="5">The sequence shown here is derived from an EMBL/GenBank/DDBJ whole genome shotgun (WGS) entry which is preliminary data.</text>
</comment>
<dbReference type="SUPFAM" id="SSF46689">
    <property type="entry name" value="Homeodomain-like"/>
    <property type="match status" value="1"/>
</dbReference>
<evidence type="ECO:0000256" key="1">
    <source>
        <dbReference type="ARBA" id="ARBA00023015"/>
    </source>
</evidence>
<keyword evidence="2" id="KW-0238">DNA-binding</keyword>
<dbReference type="InterPro" id="IPR020449">
    <property type="entry name" value="Tscrpt_reg_AraC-type_HTH"/>
</dbReference>
<dbReference type="RefSeq" id="WP_068684423.1">
    <property type="nucleotide sequence ID" value="NZ_LYPA01000064.1"/>
</dbReference>
<dbReference type="InterPro" id="IPR018062">
    <property type="entry name" value="HTH_AraC-typ_CS"/>
</dbReference>
<dbReference type="PROSITE" id="PS01124">
    <property type="entry name" value="HTH_ARAC_FAMILY_2"/>
    <property type="match status" value="1"/>
</dbReference>
<dbReference type="PANTHER" id="PTHR43280">
    <property type="entry name" value="ARAC-FAMILY TRANSCRIPTIONAL REGULATOR"/>
    <property type="match status" value="1"/>
</dbReference>
<evidence type="ECO:0000256" key="2">
    <source>
        <dbReference type="ARBA" id="ARBA00023125"/>
    </source>
</evidence>
<organism evidence="5 6">
    <name type="scientific">Paenibacillus oryzae</name>
    <dbReference type="NCBI Taxonomy" id="1844972"/>
    <lineage>
        <taxon>Bacteria</taxon>
        <taxon>Bacillati</taxon>
        <taxon>Bacillota</taxon>
        <taxon>Bacilli</taxon>
        <taxon>Bacillales</taxon>
        <taxon>Paenibacillaceae</taxon>
        <taxon>Paenibacillus</taxon>
    </lineage>
</organism>
<dbReference type="InterPro" id="IPR009057">
    <property type="entry name" value="Homeodomain-like_sf"/>
</dbReference>
<name>A0A1A5YHM5_9BACL</name>
<dbReference type="OrthoDB" id="182958at2"/>